<accession>A0ABN2ZTJ4</accession>
<dbReference type="InterPro" id="IPR015943">
    <property type="entry name" value="WD40/YVTN_repeat-like_dom_sf"/>
</dbReference>
<dbReference type="InterPro" id="IPR002372">
    <property type="entry name" value="PQQ_rpt_dom"/>
</dbReference>
<feature type="signal peptide" evidence="2">
    <location>
        <begin position="1"/>
        <end position="32"/>
    </location>
</feature>
<feature type="chain" id="PRO_5045272510" description="Pyrrolo-quinoline quinone repeat domain-containing protein" evidence="2">
    <location>
        <begin position="33"/>
        <end position="497"/>
    </location>
</feature>
<dbReference type="EMBL" id="BAAANT010000021">
    <property type="protein sequence ID" value="GAA2147323.1"/>
    <property type="molecule type" value="Genomic_DNA"/>
</dbReference>
<feature type="domain" description="Pyrrolo-quinoline quinone repeat" evidence="3">
    <location>
        <begin position="351"/>
        <end position="490"/>
    </location>
</feature>
<feature type="domain" description="Pyrrolo-quinoline quinone repeat" evidence="3">
    <location>
        <begin position="82"/>
        <end position="216"/>
    </location>
</feature>
<dbReference type="InterPro" id="IPR018391">
    <property type="entry name" value="PQQ_b-propeller_rpt"/>
</dbReference>
<dbReference type="InterPro" id="IPR011047">
    <property type="entry name" value="Quinoprotein_ADH-like_sf"/>
</dbReference>
<proteinExistence type="predicted"/>
<dbReference type="Proteomes" id="UP001422759">
    <property type="component" value="Unassembled WGS sequence"/>
</dbReference>
<reference evidence="4 5" key="1">
    <citation type="journal article" date="2019" name="Int. J. Syst. Evol. Microbiol.">
        <title>The Global Catalogue of Microorganisms (GCM) 10K type strain sequencing project: providing services to taxonomists for standard genome sequencing and annotation.</title>
        <authorList>
            <consortium name="The Broad Institute Genomics Platform"/>
            <consortium name="The Broad Institute Genome Sequencing Center for Infectious Disease"/>
            <person name="Wu L."/>
            <person name="Ma J."/>
        </authorList>
    </citation>
    <scope>NUCLEOTIDE SEQUENCE [LARGE SCALE GENOMIC DNA]</scope>
    <source>
        <strain evidence="4 5">JCM 14560</strain>
    </source>
</reference>
<dbReference type="Pfam" id="PF13360">
    <property type="entry name" value="PQQ_2"/>
    <property type="match status" value="2"/>
</dbReference>
<name>A0ABN2ZTJ4_9ACTN</name>
<gene>
    <name evidence="4" type="ORF">GCM10009760_38110</name>
</gene>
<keyword evidence="2" id="KW-0732">Signal</keyword>
<evidence type="ECO:0000259" key="3">
    <source>
        <dbReference type="Pfam" id="PF13360"/>
    </source>
</evidence>
<evidence type="ECO:0000313" key="4">
    <source>
        <dbReference type="EMBL" id="GAA2147323.1"/>
    </source>
</evidence>
<evidence type="ECO:0000256" key="1">
    <source>
        <dbReference type="SAM" id="MobiDB-lite"/>
    </source>
</evidence>
<dbReference type="PANTHER" id="PTHR34512">
    <property type="entry name" value="CELL SURFACE PROTEIN"/>
    <property type="match status" value="1"/>
</dbReference>
<evidence type="ECO:0000313" key="5">
    <source>
        <dbReference type="Proteomes" id="UP001422759"/>
    </source>
</evidence>
<feature type="compositionally biased region" description="Low complexity" evidence="1">
    <location>
        <begin position="298"/>
        <end position="315"/>
    </location>
</feature>
<protein>
    <recommendedName>
        <fullName evidence="3">Pyrrolo-quinoline quinone repeat domain-containing protein</fullName>
    </recommendedName>
</protein>
<dbReference type="PANTHER" id="PTHR34512:SF30">
    <property type="entry name" value="OUTER MEMBRANE PROTEIN ASSEMBLY FACTOR BAMB"/>
    <property type="match status" value="1"/>
</dbReference>
<organism evidence="4 5">
    <name type="scientific">Kitasatospora kazusensis</name>
    <dbReference type="NCBI Taxonomy" id="407974"/>
    <lineage>
        <taxon>Bacteria</taxon>
        <taxon>Bacillati</taxon>
        <taxon>Actinomycetota</taxon>
        <taxon>Actinomycetes</taxon>
        <taxon>Kitasatosporales</taxon>
        <taxon>Streptomycetaceae</taxon>
        <taxon>Kitasatospora</taxon>
    </lineage>
</organism>
<dbReference type="Gene3D" id="2.130.10.10">
    <property type="entry name" value="YVTN repeat-like/Quinoprotein amine dehydrogenase"/>
    <property type="match status" value="2"/>
</dbReference>
<keyword evidence="5" id="KW-1185">Reference proteome</keyword>
<dbReference type="SMART" id="SM00564">
    <property type="entry name" value="PQQ"/>
    <property type="match status" value="2"/>
</dbReference>
<dbReference type="RefSeq" id="WP_344466550.1">
    <property type="nucleotide sequence ID" value="NZ_BAAANT010000021.1"/>
</dbReference>
<dbReference type="SUPFAM" id="SSF50998">
    <property type="entry name" value="Quinoprotein alcohol dehydrogenase-like"/>
    <property type="match status" value="1"/>
</dbReference>
<feature type="region of interest" description="Disordered" evidence="1">
    <location>
        <begin position="298"/>
        <end position="323"/>
    </location>
</feature>
<sequence>MAVPGRRTDARRRAALAAAAALPVLLLPACTAGGGGPVPTQVATAARSATPLSAGDWTTYHRDPARTGVAPGAAPVRSLTRAWSAALDGAVYGQPLVVGARVLAATENNTLYGLDAASGAVLWSTHLGPPATAAELPCGNIDPLGITGTPVYDPSSGLVYAVAELSGGRHELAGLDAATGAVVVRREVEPPKGDPLAHQQRAALTLLDGRVVVAFGGLFGDCGTYVGSVLAVPATGAGPILSYAVPTAREGGIWAAGGPVVDGGRLLVSVGNGAETSGTNQGSDSVLALALPSSLPSSLTTSLPPSPSPSLTTSLPPSPSPSTELVRTDFFAPSSWQQDNADDLDLGSLSPVRVGRFVLAVGKRGTGYVLDAAHFGGVGGELSQAALCPAYGGAAVTGSTVYLPCQDQLLQVTVGDDGRLGTGWRLPLRGAGSPVVGGGAVWVLDYGQGRLYALDPADGRVLEQTAVGPVPHFAAPVLTGGRVLVGTMAGVTAFGTD</sequence>
<comment type="caution">
    <text evidence="4">The sequence shown here is derived from an EMBL/GenBank/DDBJ whole genome shotgun (WGS) entry which is preliminary data.</text>
</comment>
<evidence type="ECO:0000256" key="2">
    <source>
        <dbReference type="SAM" id="SignalP"/>
    </source>
</evidence>